<dbReference type="EMBL" id="CM029048">
    <property type="protein sequence ID" value="KAG2579082.1"/>
    <property type="molecule type" value="Genomic_DNA"/>
</dbReference>
<name>A0A8T0R0I1_PANVG</name>
<organism evidence="1 2">
    <name type="scientific">Panicum virgatum</name>
    <name type="common">Blackwell switchgrass</name>
    <dbReference type="NCBI Taxonomy" id="38727"/>
    <lineage>
        <taxon>Eukaryota</taxon>
        <taxon>Viridiplantae</taxon>
        <taxon>Streptophyta</taxon>
        <taxon>Embryophyta</taxon>
        <taxon>Tracheophyta</taxon>
        <taxon>Spermatophyta</taxon>
        <taxon>Magnoliopsida</taxon>
        <taxon>Liliopsida</taxon>
        <taxon>Poales</taxon>
        <taxon>Poaceae</taxon>
        <taxon>PACMAD clade</taxon>
        <taxon>Panicoideae</taxon>
        <taxon>Panicodae</taxon>
        <taxon>Paniceae</taxon>
        <taxon>Panicinae</taxon>
        <taxon>Panicum</taxon>
        <taxon>Panicum sect. Hiantes</taxon>
    </lineage>
</organism>
<gene>
    <name evidence="1" type="ORF">PVAP13_6NG147706</name>
</gene>
<dbReference type="Proteomes" id="UP000823388">
    <property type="component" value="Chromosome 6N"/>
</dbReference>
<comment type="caution">
    <text evidence="1">The sequence shown here is derived from an EMBL/GenBank/DDBJ whole genome shotgun (WGS) entry which is preliminary data.</text>
</comment>
<proteinExistence type="predicted"/>
<reference evidence="1" key="1">
    <citation type="submission" date="2020-05" db="EMBL/GenBank/DDBJ databases">
        <title>WGS assembly of Panicum virgatum.</title>
        <authorList>
            <person name="Lovell J.T."/>
            <person name="Jenkins J."/>
            <person name="Shu S."/>
            <person name="Juenger T.E."/>
            <person name="Schmutz J."/>
        </authorList>
    </citation>
    <scope>NUCLEOTIDE SEQUENCE</scope>
    <source>
        <strain evidence="1">AP13</strain>
    </source>
</reference>
<accession>A0A8T0R0I1</accession>
<sequence>MSSLQKLHTDQDNARFIKLNFSSPLKLNKLSISASLSTSELGLCP</sequence>
<protein>
    <submittedName>
        <fullName evidence="1">Uncharacterized protein</fullName>
    </submittedName>
</protein>
<evidence type="ECO:0000313" key="2">
    <source>
        <dbReference type="Proteomes" id="UP000823388"/>
    </source>
</evidence>
<keyword evidence="2" id="KW-1185">Reference proteome</keyword>
<evidence type="ECO:0000313" key="1">
    <source>
        <dbReference type="EMBL" id="KAG2579082.1"/>
    </source>
</evidence>
<dbReference type="AlphaFoldDB" id="A0A8T0R0I1"/>